<dbReference type="PANTHER" id="PTHR43344:SF2">
    <property type="entry name" value="PHOSPHOSERINE PHOSPHATASE"/>
    <property type="match status" value="1"/>
</dbReference>
<dbReference type="InterPro" id="IPR004469">
    <property type="entry name" value="PSP"/>
</dbReference>
<sequence>MLHRFSLVAPHPIPASLCHHVRLAIEDVTSDYDARPVATVGLHAHTWLFDGPDEDAPGSYGSRYASRAEFYDELRGPAIALAIDSALIAGPMAKAGPAAIVTDVDSTFITTEVIEMLAAHAGAEEEVRAVTEAAMRGELDFAESLAHRVAKLAGVSEGVFGHVLAEVQLTPGAQRLVRAVHARGGRFGLVSGGFTEVVGPLAEREGIDRFVANGLEVESGALTGRTYGPVIDSAAKVAAIEGWDREWGIEQDMVLCAGDGANDLPMMRRAGLGVAFQGKPIVREQADCAVSFPRLDAIAALVGWDIDA</sequence>
<dbReference type="Pfam" id="PF12710">
    <property type="entry name" value="HAD"/>
    <property type="match status" value="1"/>
</dbReference>
<dbReference type="InterPro" id="IPR036412">
    <property type="entry name" value="HAD-like_sf"/>
</dbReference>
<comment type="catalytic activity">
    <reaction evidence="12">
        <text>O-phospho-D-serine + H2O = D-serine + phosphate</text>
        <dbReference type="Rhea" id="RHEA:24873"/>
        <dbReference type="ChEBI" id="CHEBI:15377"/>
        <dbReference type="ChEBI" id="CHEBI:35247"/>
        <dbReference type="ChEBI" id="CHEBI:43474"/>
        <dbReference type="ChEBI" id="CHEBI:58680"/>
        <dbReference type="EC" id="3.1.3.3"/>
    </reaction>
</comment>
<dbReference type="EMBL" id="JASPDQ010000002">
    <property type="protein sequence ID" value="MDK8601183.1"/>
    <property type="molecule type" value="Genomic_DNA"/>
</dbReference>
<dbReference type="EMBL" id="LNIZ01000001">
    <property type="protein sequence ID" value="KTF05078.1"/>
    <property type="molecule type" value="Genomic_DNA"/>
</dbReference>
<dbReference type="RefSeq" id="WP_236698634.1">
    <property type="nucleotide sequence ID" value="NZ_CAUPHE010000015.1"/>
</dbReference>
<feature type="active site" description="Proton donor" evidence="13">
    <location>
        <position position="105"/>
    </location>
</feature>
<keyword evidence="7 14" id="KW-0378">Hydrolase</keyword>
<dbReference type="AlphaFoldDB" id="A0A0W1KML3"/>
<protein>
    <recommendedName>
        <fullName evidence="4">phosphoserine phosphatase</fullName>
        <ecNumber evidence="4">3.1.3.3</ecNumber>
    </recommendedName>
    <alternativeName>
        <fullName evidence="10">O-phosphoserine phosphohydrolase</fullName>
    </alternativeName>
</protein>
<dbReference type="InterPro" id="IPR050582">
    <property type="entry name" value="HAD-like_SerB"/>
</dbReference>
<reference evidence="15" key="2">
    <citation type="submission" date="2023-05" db="EMBL/GenBank/DDBJ databases">
        <title>Genomic Catalog of Human Bladder Bacteria.</title>
        <authorList>
            <person name="Du J."/>
        </authorList>
    </citation>
    <scope>NUCLEOTIDE SEQUENCE</scope>
    <source>
        <strain evidence="15">UMB1304A</strain>
    </source>
</reference>
<dbReference type="GO" id="GO:0036424">
    <property type="term" value="F:L-phosphoserine phosphatase activity"/>
    <property type="evidence" value="ECO:0007669"/>
    <property type="project" value="InterPro"/>
</dbReference>
<dbReference type="InterPro" id="IPR023214">
    <property type="entry name" value="HAD_sf"/>
</dbReference>
<evidence type="ECO:0000256" key="5">
    <source>
        <dbReference type="ARBA" id="ARBA00022605"/>
    </source>
</evidence>
<dbReference type="PANTHER" id="PTHR43344">
    <property type="entry name" value="PHOSPHOSERINE PHOSPHATASE"/>
    <property type="match status" value="1"/>
</dbReference>
<evidence type="ECO:0000256" key="12">
    <source>
        <dbReference type="ARBA" id="ARBA00048523"/>
    </source>
</evidence>
<name>A0A0W1KML3_9ACTO</name>
<dbReference type="Gene3D" id="3.40.50.1000">
    <property type="entry name" value="HAD superfamily/HAD-like"/>
    <property type="match status" value="1"/>
</dbReference>
<comment type="similarity">
    <text evidence="3">Belongs to the HAD-like hydrolase superfamily. SerB family.</text>
</comment>
<evidence type="ECO:0000313" key="16">
    <source>
        <dbReference type="Proteomes" id="UP000054404"/>
    </source>
</evidence>
<evidence type="ECO:0000313" key="15">
    <source>
        <dbReference type="EMBL" id="MDK8601183.1"/>
    </source>
</evidence>
<evidence type="ECO:0000256" key="7">
    <source>
        <dbReference type="ARBA" id="ARBA00022801"/>
    </source>
</evidence>
<dbReference type="GO" id="GO:0000287">
    <property type="term" value="F:magnesium ion binding"/>
    <property type="evidence" value="ECO:0007669"/>
    <property type="project" value="TreeGrafter"/>
</dbReference>
<evidence type="ECO:0000256" key="10">
    <source>
        <dbReference type="ARBA" id="ARBA00031693"/>
    </source>
</evidence>
<dbReference type="SFLD" id="SFLDF00029">
    <property type="entry name" value="phosphoserine_phosphatase"/>
    <property type="match status" value="1"/>
</dbReference>
<dbReference type="GO" id="GO:0006564">
    <property type="term" value="P:L-serine biosynthetic process"/>
    <property type="evidence" value="ECO:0007669"/>
    <property type="project" value="UniProtKB-KW"/>
</dbReference>
<dbReference type="Proteomes" id="UP001225576">
    <property type="component" value="Unassembled WGS sequence"/>
</dbReference>
<dbReference type="EC" id="3.1.3.3" evidence="4"/>
<reference evidence="14 16" key="1">
    <citation type="submission" date="2015-11" db="EMBL/GenBank/DDBJ databases">
        <title>Draft Genome Sequence of the Type Strain Trueperella bernardiae LCDC 89-0504T, Isolated from Blood Culture.</title>
        <authorList>
            <person name="Bernier A.-M."/>
            <person name="Bernard K."/>
        </authorList>
    </citation>
    <scope>NUCLEOTIDE SEQUENCE [LARGE SCALE GENOMIC DNA]</scope>
    <source>
        <strain evidence="14 16">LCDC 89-0504</strain>
    </source>
</reference>
<evidence type="ECO:0000256" key="13">
    <source>
        <dbReference type="PIRSR" id="PIRSR604469-1"/>
    </source>
</evidence>
<evidence type="ECO:0000256" key="6">
    <source>
        <dbReference type="ARBA" id="ARBA00022723"/>
    </source>
</evidence>
<keyword evidence="5" id="KW-0028">Amino-acid biosynthesis</keyword>
<evidence type="ECO:0000256" key="8">
    <source>
        <dbReference type="ARBA" id="ARBA00022842"/>
    </source>
</evidence>
<evidence type="ECO:0000313" key="14">
    <source>
        <dbReference type="EMBL" id="KTF05078.1"/>
    </source>
</evidence>
<dbReference type="SFLD" id="SFLDS00003">
    <property type="entry name" value="Haloacid_Dehalogenase"/>
    <property type="match status" value="1"/>
</dbReference>
<comment type="caution">
    <text evidence="14">The sequence shown here is derived from an EMBL/GenBank/DDBJ whole genome shotgun (WGS) entry which is preliminary data.</text>
</comment>
<comment type="pathway">
    <text evidence="2">Amino-acid biosynthesis; L-serine biosynthesis; L-serine from 3-phospho-D-glycerate: step 3/3.</text>
</comment>
<gene>
    <name evidence="14" type="primary">serB</name>
    <name evidence="14" type="ORF">AQZ59_00388</name>
    <name evidence="15" type="ORF">QP858_01745</name>
</gene>
<keyword evidence="16" id="KW-1185">Reference proteome</keyword>
<evidence type="ECO:0000256" key="3">
    <source>
        <dbReference type="ARBA" id="ARBA00009184"/>
    </source>
</evidence>
<evidence type="ECO:0000256" key="9">
    <source>
        <dbReference type="ARBA" id="ARBA00023299"/>
    </source>
</evidence>
<proteinExistence type="inferred from homology"/>
<dbReference type="NCBIfam" id="TIGR00338">
    <property type="entry name" value="serB"/>
    <property type="match status" value="1"/>
</dbReference>
<accession>A0A0W1KML3</accession>
<evidence type="ECO:0000256" key="2">
    <source>
        <dbReference type="ARBA" id="ARBA00005135"/>
    </source>
</evidence>
<dbReference type="NCBIfam" id="TIGR01488">
    <property type="entry name" value="HAD-SF-IB"/>
    <property type="match status" value="1"/>
</dbReference>
<dbReference type="STRING" id="59561.AQZ59_00388"/>
<comment type="cofactor">
    <cofactor evidence="1">
        <name>Mg(2+)</name>
        <dbReference type="ChEBI" id="CHEBI:18420"/>
    </cofactor>
</comment>
<evidence type="ECO:0000256" key="1">
    <source>
        <dbReference type="ARBA" id="ARBA00001946"/>
    </source>
</evidence>
<dbReference type="Proteomes" id="UP000054404">
    <property type="component" value="Unassembled WGS sequence"/>
</dbReference>
<keyword evidence="8" id="KW-0460">Magnesium</keyword>
<dbReference type="UniPathway" id="UPA00135">
    <property type="reaction ID" value="UER00198"/>
</dbReference>
<keyword evidence="6" id="KW-0479">Metal-binding</keyword>
<comment type="catalytic activity">
    <reaction evidence="11">
        <text>O-phospho-L-serine + H2O = L-serine + phosphate</text>
        <dbReference type="Rhea" id="RHEA:21208"/>
        <dbReference type="ChEBI" id="CHEBI:15377"/>
        <dbReference type="ChEBI" id="CHEBI:33384"/>
        <dbReference type="ChEBI" id="CHEBI:43474"/>
        <dbReference type="ChEBI" id="CHEBI:57524"/>
        <dbReference type="EC" id="3.1.3.3"/>
    </reaction>
</comment>
<dbReference type="PATRIC" id="fig|59561.3.peg.382"/>
<evidence type="ECO:0000256" key="11">
    <source>
        <dbReference type="ARBA" id="ARBA00048138"/>
    </source>
</evidence>
<keyword evidence="9" id="KW-0718">Serine biosynthesis</keyword>
<evidence type="ECO:0000256" key="4">
    <source>
        <dbReference type="ARBA" id="ARBA00012640"/>
    </source>
</evidence>
<dbReference type="SFLD" id="SFLDG01137">
    <property type="entry name" value="C1.6.1:_Phosphoserine_Phosphat"/>
    <property type="match status" value="1"/>
</dbReference>
<feature type="active site" description="Nucleophile" evidence="13">
    <location>
        <position position="103"/>
    </location>
</feature>
<dbReference type="SUPFAM" id="SSF56784">
    <property type="entry name" value="HAD-like"/>
    <property type="match status" value="1"/>
</dbReference>
<organism evidence="14 16">
    <name type="scientific">Trueperella bernardiae</name>
    <dbReference type="NCBI Taxonomy" id="59561"/>
    <lineage>
        <taxon>Bacteria</taxon>
        <taxon>Bacillati</taxon>
        <taxon>Actinomycetota</taxon>
        <taxon>Actinomycetes</taxon>
        <taxon>Actinomycetales</taxon>
        <taxon>Actinomycetaceae</taxon>
        <taxon>Trueperella</taxon>
    </lineage>
</organism>
<dbReference type="SFLD" id="SFLDG01136">
    <property type="entry name" value="C1.6:_Phosphoserine_Phosphatas"/>
    <property type="match status" value="1"/>
</dbReference>
<dbReference type="GO" id="GO:0005737">
    <property type="term" value="C:cytoplasm"/>
    <property type="evidence" value="ECO:0007669"/>
    <property type="project" value="TreeGrafter"/>
</dbReference>